<organism evidence="1 2">
    <name type="scientific">Fuscibacter oryzae</name>
    <dbReference type="NCBI Taxonomy" id="2803939"/>
    <lineage>
        <taxon>Bacteria</taxon>
        <taxon>Pseudomonadati</taxon>
        <taxon>Pseudomonadota</taxon>
        <taxon>Alphaproteobacteria</taxon>
        <taxon>Rhodobacterales</taxon>
        <taxon>Paracoccaceae</taxon>
        <taxon>Fuscibacter</taxon>
    </lineage>
</organism>
<dbReference type="Proteomes" id="UP000619033">
    <property type="component" value="Unassembled WGS sequence"/>
</dbReference>
<proteinExistence type="predicted"/>
<reference evidence="1" key="1">
    <citation type="submission" date="2021-01" db="EMBL/GenBank/DDBJ databases">
        <title>Genome seq and assembly of Tabrizicola sp. KVB23.</title>
        <authorList>
            <person name="Chhetri G."/>
        </authorList>
    </citation>
    <scope>NUCLEOTIDE SEQUENCE</scope>
    <source>
        <strain evidence="1">KVB23</strain>
    </source>
</reference>
<sequence length="126" mass="12943">MAAGSALAQSGNFEIELNSAADVEGACRLTFVATNNTNTALTEAAYEVAAFDAAGVVSQLLVLEFGALPTAKTRVVQFDLPGTKCAAISRLLVNGQNTCQAADGPKDICLKSLSASSRISTMPFGL</sequence>
<protein>
    <recommendedName>
        <fullName evidence="3">Tat pathway signal sequence domain protein</fullName>
    </recommendedName>
</protein>
<dbReference type="EMBL" id="JAESVP010000009">
    <property type="protein sequence ID" value="MBL4929594.1"/>
    <property type="molecule type" value="Genomic_DNA"/>
</dbReference>
<evidence type="ECO:0000313" key="2">
    <source>
        <dbReference type="Proteomes" id="UP000619033"/>
    </source>
</evidence>
<evidence type="ECO:0000313" key="1">
    <source>
        <dbReference type="EMBL" id="MBL4929594.1"/>
    </source>
</evidence>
<keyword evidence="2" id="KW-1185">Reference proteome</keyword>
<name>A0A8J7MZ90_9RHOB</name>
<comment type="caution">
    <text evidence="1">The sequence shown here is derived from an EMBL/GenBank/DDBJ whole genome shotgun (WGS) entry which is preliminary data.</text>
</comment>
<dbReference type="AlphaFoldDB" id="A0A8J7MZ90"/>
<gene>
    <name evidence="1" type="ORF">JI744_15925</name>
</gene>
<evidence type="ECO:0008006" key="3">
    <source>
        <dbReference type="Google" id="ProtNLM"/>
    </source>
</evidence>
<accession>A0A8J7MZ90</accession>